<evidence type="ECO:0008006" key="3">
    <source>
        <dbReference type="Google" id="ProtNLM"/>
    </source>
</evidence>
<evidence type="ECO:0000313" key="2">
    <source>
        <dbReference type="Proteomes" id="UP000523821"/>
    </source>
</evidence>
<dbReference type="EMBL" id="JACHOO010000001">
    <property type="protein sequence ID" value="MBB5751136.1"/>
    <property type="molecule type" value="Genomic_DNA"/>
</dbReference>
<name>A0A7W9FJ28_9HYPH</name>
<dbReference type="Proteomes" id="UP000523821">
    <property type="component" value="Unassembled WGS sequence"/>
</dbReference>
<dbReference type="RefSeq" id="WP_183851719.1">
    <property type="nucleotide sequence ID" value="NZ_JACHOO010000001.1"/>
</dbReference>
<proteinExistence type="predicted"/>
<organism evidence="1 2">
    <name type="scientific">Prosthecomicrobium pneumaticum</name>
    <dbReference type="NCBI Taxonomy" id="81895"/>
    <lineage>
        <taxon>Bacteria</taxon>
        <taxon>Pseudomonadati</taxon>
        <taxon>Pseudomonadota</taxon>
        <taxon>Alphaproteobacteria</taxon>
        <taxon>Hyphomicrobiales</taxon>
        <taxon>Kaistiaceae</taxon>
        <taxon>Prosthecomicrobium</taxon>
    </lineage>
</organism>
<comment type="caution">
    <text evidence="1">The sequence shown here is derived from an EMBL/GenBank/DDBJ whole genome shotgun (WGS) entry which is preliminary data.</text>
</comment>
<keyword evidence="2" id="KW-1185">Reference proteome</keyword>
<evidence type="ECO:0000313" key="1">
    <source>
        <dbReference type="EMBL" id="MBB5751136.1"/>
    </source>
</evidence>
<sequence>MTGLDLRAARELAGPPPLPFDHPDYAAALTYLGTPVIAAGRPVVLRPIPGTDAVDAFGPFPYLTPPDDPQAFRRDLTALGAVSWTAVLRPGTEAAASAAFDPLPLKAHFAHRRGGAALVHSVRTARHIRRGRARWAIAIEPLAPCVDAADALHAALEARAPLSRVARVDRQHFAALATLPGVACVTARCDGAVGAFLAFAEAGEEIHFHLTAANDTALSGDAMYALFDFMIARFGASHDLHLGGTPAGANGAGVGRFKARFANASTPVLLARMVLDPAGYDGLVARCGGHSWFPSYRDPRDEHGAAAG</sequence>
<accession>A0A7W9FJ28</accession>
<gene>
    <name evidence="1" type="ORF">GGQ63_000179</name>
</gene>
<protein>
    <recommendedName>
        <fullName evidence="3">BioF2-like acetyltransferase domain-containing protein</fullName>
    </recommendedName>
</protein>
<dbReference type="InterPro" id="IPR016181">
    <property type="entry name" value="Acyl_CoA_acyltransferase"/>
</dbReference>
<dbReference type="SUPFAM" id="SSF55729">
    <property type="entry name" value="Acyl-CoA N-acyltransferases (Nat)"/>
    <property type="match status" value="1"/>
</dbReference>
<reference evidence="1 2" key="1">
    <citation type="submission" date="2020-08" db="EMBL/GenBank/DDBJ databases">
        <title>Genomic Encyclopedia of Type Strains, Phase IV (KMG-IV): sequencing the most valuable type-strain genomes for metagenomic binning, comparative biology and taxonomic classification.</title>
        <authorList>
            <person name="Goeker M."/>
        </authorList>
    </citation>
    <scope>NUCLEOTIDE SEQUENCE [LARGE SCALE GENOMIC DNA]</scope>
    <source>
        <strain evidence="1 2">DSM 16268</strain>
    </source>
</reference>
<dbReference type="AlphaFoldDB" id="A0A7W9FJ28"/>